<dbReference type="InterPro" id="IPR011004">
    <property type="entry name" value="Trimer_LpxA-like_sf"/>
</dbReference>
<dbReference type="Gene3D" id="2.160.10.10">
    <property type="entry name" value="Hexapeptide repeat proteins"/>
    <property type="match status" value="1"/>
</dbReference>
<protein>
    <submittedName>
        <fullName evidence="1">Unannotated protein</fullName>
    </submittedName>
</protein>
<dbReference type="InterPro" id="IPR001451">
    <property type="entry name" value="Hexapep"/>
</dbReference>
<organism evidence="1">
    <name type="scientific">freshwater metagenome</name>
    <dbReference type="NCBI Taxonomy" id="449393"/>
    <lineage>
        <taxon>unclassified sequences</taxon>
        <taxon>metagenomes</taxon>
        <taxon>ecological metagenomes</taxon>
    </lineage>
</organism>
<reference evidence="1" key="1">
    <citation type="submission" date="2020-05" db="EMBL/GenBank/DDBJ databases">
        <authorList>
            <person name="Chiriac C."/>
            <person name="Salcher M."/>
            <person name="Ghai R."/>
            <person name="Kavagutti S V."/>
        </authorList>
    </citation>
    <scope>NUCLEOTIDE SEQUENCE</scope>
</reference>
<dbReference type="AlphaFoldDB" id="A0A6J7CSD8"/>
<dbReference type="InterPro" id="IPR050484">
    <property type="entry name" value="Transf_Hexapept/Carb_Anhydrase"/>
</dbReference>
<name>A0A6J7CSD8_9ZZZZ</name>
<accession>A0A6J7CSD8</accession>
<dbReference type="PANTHER" id="PTHR13061">
    <property type="entry name" value="DYNACTIN SUBUNIT P25"/>
    <property type="match status" value="1"/>
</dbReference>
<dbReference type="PANTHER" id="PTHR13061:SF29">
    <property type="entry name" value="GAMMA CARBONIC ANHYDRASE-LIKE 1, MITOCHONDRIAL-RELATED"/>
    <property type="match status" value="1"/>
</dbReference>
<dbReference type="Pfam" id="PF00132">
    <property type="entry name" value="Hexapep"/>
    <property type="match status" value="1"/>
</dbReference>
<sequence>MAIYALADRVPNIDPTAFIHPDAVIIGAVTIGPEASIWPTAVLRGDYGVISVGARTSIQDGTIIHATATKSTTIGADCVIGHNAHLEGCTVQDNCLVGSGSIVLHDVVVHSGALIGAGALVPNGMDVPSFAMALGIPAKLRENAVAQGAFDDAVALYVANAHRYRGELKRLD</sequence>
<dbReference type="CDD" id="cd04645">
    <property type="entry name" value="LbH_gamma_CA_like"/>
    <property type="match status" value="1"/>
</dbReference>
<evidence type="ECO:0000313" key="1">
    <source>
        <dbReference type="EMBL" id="CAB4861347.1"/>
    </source>
</evidence>
<proteinExistence type="predicted"/>
<dbReference type="InterPro" id="IPR047324">
    <property type="entry name" value="LbH_gamma_CA-like"/>
</dbReference>
<dbReference type="EMBL" id="CAFBLM010000006">
    <property type="protein sequence ID" value="CAB4861347.1"/>
    <property type="molecule type" value="Genomic_DNA"/>
</dbReference>
<gene>
    <name evidence="1" type="ORF">UFOPK3401_00264</name>
</gene>
<dbReference type="SUPFAM" id="SSF51161">
    <property type="entry name" value="Trimeric LpxA-like enzymes"/>
    <property type="match status" value="1"/>
</dbReference>